<dbReference type="EMBL" id="CAKKNE010000005">
    <property type="protein sequence ID" value="CAH0377674.1"/>
    <property type="molecule type" value="Genomic_DNA"/>
</dbReference>
<dbReference type="PANTHER" id="PTHR43968:SF14">
    <property type="entry name" value="GLUTATHIONE S-TRANSFERASE"/>
    <property type="match status" value="1"/>
</dbReference>
<reference evidence="5" key="2">
    <citation type="submission" date="2021-11" db="EMBL/GenBank/DDBJ databases">
        <authorList>
            <consortium name="Genoscope - CEA"/>
            <person name="William W."/>
        </authorList>
    </citation>
    <scope>NUCLEOTIDE SEQUENCE</scope>
</reference>
<dbReference type="Gene3D" id="1.20.1050.10">
    <property type="match status" value="1"/>
</dbReference>
<evidence type="ECO:0000313" key="6">
    <source>
        <dbReference type="Proteomes" id="UP000789595"/>
    </source>
</evidence>
<evidence type="ECO:0000256" key="2">
    <source>
        <dbReference type="SAM" id="SignalP"/>
    </source>
</evidence>
<dbReference type="GO" id="GO:0005737">
    <property type="term" value="C:cytoplasm"/>
    <property type="evidence" value="ECO:0007669"/>
    <property type="project" value="TreeGrafter"/>
</dbReference>
<evidence type="ECO:0000256" key="1">
    <source>
        <dbReference type="SAM" id="MobiDB-lite"/>
    </source>
</evidence>
<reference evidence="4" key="1">
    <citation type="submission" date="2021-01" db="EMBL/GenBank/DDBJ databases">
        <authorList>
            <person name="Corre E."/>
            <person name="Pelletier E."/>
            <person name="Niang G."/>
            <person name="Scheremetjew M."/>
            <person name="Finn R."/>
            <person name="Kale V."/>
            <person name="Holt S."/>
            <person name="Cochrane G."/>
            <person name="Meng A."/>
            <person name="Brown T."/>
            <person name="Cohen L."/>
        </authorList>
    </citation>
    <scope>NUCLEOTIDE SEQUENCE</scope>
    <source>
        <strain evidence="4">CCMP1756</strain>
    </source>
</reference>
<dbReference type="InterPro" id="IPR010987">
    <property type="entry name" value="Glutathione-S-Trfase_C-like"/>
</dbReference>
<dbReference type="Pfam" id="PF13409">
    <property type="entry name" value="GST_N_2"/>
    <property type="match status" value="1"/>
</dbReference>
<organism evidence="4">
    <name type="scientific">Pelagomonas calceolata</name>
    <dbReference type="NCBI Taxonomy" id="35677"/>
    <lineage>
        <taxon>Eukaryota</taxon>
        <taxon>Sar</taxon>
        <taxon>Stramenopiles</taxon>
        <taxon>Ochrophyta</taxon>
        <taxon>Pelagophyceae</taxon>
        <taxon>Pelagomonadales</taxon>
        <taxon>Pelagomonadaceae</taxon>
        <taxon>Pelagomonas</taxon>
    </lineage>
</organism>
<sequence>MACKPCAVLLLLAHAAALQPPSWSALSKTLPSAARDEPTIIDAVNHRQKRPPLSEDTVVLYRERNGWCPYSERVWLGLETKNVAYETVLIDNTGGARPSWFESTTPRIRWADGTDQGESLDILKDLDERYPSEPPLFDEHSAALIGAFKEIFPRMTRPSSRAAFLFRSSGQPVARRDFEATLEKTDALLGERGGPFFAGASPTAPDVCWAPFLERYAAQLPLLHDGLRPRDTTRYPNLSRWYDAMESTIPAYGCRVRGNAASWAKVLSQTGFGNGGSVPETNPDDRTAASDAAASARGAETWAAYAADRPWVAPSPDEEAAATILRRRDAIRDDAVRRGVGDADTIEAGLRGVVAGLIDEAHVLALDEDAATMARDLDERLCCPRDLGAPAAAAIRRLAALYE</sequence>
<dbReference type="SUPFAM" id="SSF47616">
    <property type="entry name" value="GST C-terminal domain-like"/>
    <property type="match status" value="1"/>
</dbReference>
<dbReference type="Pfam" id="PF13410">
    <property type="entry name" value="GST_C_2"/>
    <property type="match status" value="1"/>
</dbReference>
<dbReference type="Gene3D" id="3.40.30.10">
    <property type="entry name" value="Glutaredoxin"/>
    <property type="match status" value="1"/>
</dbReference>
<evidence type="ECO:0000313" key="5">
    <source>
        <dbReference type="EMBL" id="CAH0377674.1"/>
    </source>
</evidence>
<name>A0A7S4A7J5_9STRA</name>
<protein>
    <recommendedName>
        <fullName evidence="3">GST C-terminal domain-containing protein</fullName>
    </recommendedName>
</protein>
<dbReference type="OrthoDB" id="4951845at2759"/>
<dbReference type="InterPro" id="IPR050983">
    <property type="entry name" value="GST_Omega/HSP26"/>
</dbReference>
<feature type="chain" id="PRO_5035681180" description="GST C-terminal domain-containing protein" evidence="2">
    <location>
        <begin position="18"/>
        <end position="403"/>
    </location>
</feature>
<feature type="domain" description="GST C-terminal" evidence="3">
    <location>
        <begin position="138"/>
        <end position="272"/>
    </location>
</feature>
<dbReference type="PROSITE" id="PS50405">
    <property type="entry name" value="GST_CTER"/>
    <property type="match status" value="1"/>
</dbReference>
<evidence type="ECO:0000259" key="3">
    <source>
        <dbReference type="PROSITE" id="PS50405"/>
    </source>
</evidence>
<feature type="signal peptide" evidence="2">
    <location>
        <begin position="1"/>
        <end position="17"/>
    </location>
</feature>
<accession>A0A7S4A7J5</accession>
<dbReference type="PANTHER" id="PTHR43968">
    <property type="match status" value="1"/>
</dbReference>
<dbReference type="EMBL" id="HBIW01024912">
    <property type="protein sequence ID" value="CAE0706051.1"/>
    <property type="molecule type" value="Transcribed_RNA"/>
</dbReference>
<dbReference type="SUPFAM" id="SSF52833">
    <property type="entry name" value="Thioredoxin-like"/>
    <property type="match status" value="1"/>
</dbReference>
<dbReference type="InterPro" id="IPR036282">
    <property type="entry name" value="Glutathione-S-Trfase_C_sf"/>
</dbReference>
<feature type="region of interest" description="Disordered" evidence="1">
    <location>
        <begin position="272"/>
        <end position="291"/>
    </location>
</feature>
<gene>
    <name evidence="4" type="ORF">PCAL00307_LOCUS21501</name>
    <name evidence="5" type="ORF">PECAL_5P22010</name>
</gene>
<proteinExistence type="predicted"/>
<keyword evidence="2" id="KW-0732">Signal</keyword>
<keyword evidence="6" id="KW-1185">Reference proteome</keyword>
<evidence type="ECO:0000313" key="4">
    <source>
        <dbReference type="EMBL" id="CAE0706051.1"/>
    </source>
</evidence>
<dbReference type="Proteomes" id="UP000789595">
    <property type="component" value="Unassembled WGS sequence"/>
</dbReference>
<dbReference type="AlphaFoldDB" id="A0A7S4A7J5"/>
<dbReference type="InterPro" id="IPR036249">
    <property type="entry name" value="Thioredoxin-like_sf"/>
</dbReference>
<dbReference type="InterPro" id="IPR004045">
    <property type="entry name" value="Glutathione_S-Trfase_N"/>
</dbReference>